<dbReference type="SUPFAM" id="SSF53681">
    <property type="entry name" value="Aspartate/glutamate racemase"/>
    <property type="match status" value="2"/>
</dbReference>
<organism evidence="8 9">
    <name type="scientific">Igneacidithiobacillus copahuensis</name>
    <dbReference type="NCBI Taxonomy" id="2724909"/>
    <lineage>
        <taxon>Bacteria</taxon>
        <taxon>Pseudomonadati</taxon>
        <taxon>Pseudomonadota</taxon>
        <taxon>Acidithiobacillia</taxon>
        <taxon>Acidithiobacillales</taxon>
        <taxon>Acidithiobacillaceae</taxon>
        <taxon>Igneacidithiobacillus</taxon>
    </lineage>
</organism>
<evidence type="ECO:0000256" key="6">
    <source>
        <dbReference type="ARBA" id="ARBA00023316"/>
    </source>
</evidence>
<dbReference type="GO" id="GO:0071555">
    <property type="term" value="P:cell wall organization"/>
    <property type="evidence" value="ECO:0007669"/>
    <property type="project" value="UniProtKB-KW"/>
</dbReference>
<feature type="active site" description="Proton donor/acceptor" evidence="7">
    <location>
        <position position="70"/>
    </location>
</feature>
<dbReference type="EMBL" id="JAAXYO010000084">
    <property type="protein sequence ID" value="MBU2787831.1"/>
    <property type="molecule type" value="Genomic_DNA"/>
</dbReference>
<name>A0AAE2YPF7_9PROT</name>
<feature type="binding site" evidence="7">
    <location>
        <begin position="71"/>
        <end position="72"/>
    </location>
    <ligand>
        <name>substrate</name>
    </ligand>
</feature>
<dbReference type="GO" id="GO:0008881">
    <property type="term" value="F:glutamate racemase activity"/>
    <property type="evidence" value="ECO:0007669"/>
    <property type="project" value="UniProtKB-UniRule"/>
</dbReference>
<dbReference type="HAMAP" id="MF_00258">
    <property type="entry name" value="Glu_racemase"/>
    <property type="match status" value="1"/>
</dbReference>
<dbReference type="InterPro" id="IPR004391">
    <property type="entry name" value="Glu_race"/>
</dbReference>
<dbReference type="AlphaFoldDB" id="A0AAE2YPF7"/>
<dbReference type="Proteomes" id="UP001197378">
    <property type="component" value="Unassembled WGS sequence"/>
</dbReference>
<feature type="active site" description="Proton donor/acceptor" evidence="7">
    <location>
        <position position="179"/>
    </location>
</feature>
<accession>A0AAE2YPF7</accession>
<dbReference type="PANTHER" id="PTHR21198">
    <property type="entry name" value="GLUTAMATE RACEMASE"/>
    <property type="match status" value="1"/>
</dbReference>
<dbReference type="GO" id="GO:0009252">
    <property type="term" value="P:peptidoglycan biosynthetic process"/>
    <property type="evidence" value="ECO:0007669"/>
    <property type="project" value="UniProtKB-UniRule"/>
</dbReference>
<dbReference type="PANTHER" id="PTHR21198:SF3">
    <property type="entry name" value="GLUTAMATE RACEMASE"/>
    <property type="match status" value="1"/>
</dbReference>
<dbReference type="InterPro" id="IPR001920">
    <property type="entry name" value="Asp/Glu_race"/>
</dbReference>
<feature type="binding site" evidence="7">
    <location>
        <begin position="7"/>
        <end position="8"/>
    </location>
    <ligand>
        <name>substrate</name>
    </ligand>
</feature>
<comment type="catalytic activity">
    <reaction evidence="1 7">
        <text>L-glutamate = D-glutamate</text>
        <dbReference type="Rhea" id="RHEA:12813"/>
        <dbReference type="ChEBI" id="CHEBI:29985"/>
        <dbReference type="ChEBI" id="CHEBI:29986"/>
        <dbReference type="EC" id="5.1.1.3"/>
    </reaction>
</comment>
<comment type="similarity">
    <text evidence="7">Belongs to the aspartate/glutamate racemases family.</text>
</comment>
<dbReference type="PROSITE" id="PS51257">
    <property type="entry name" value="PROKAR_LIPOPROTEIN"/>
    <property type="match status" value="1"/>
</dbReference>
<dbReference type="InterPro" id="IPR015942">
    <property type="entry name" value="Asp/Glu/hydantoin_racemase"/>
</dbReference>
<sequence>MRVGVFDSGLGGLSTWLACTRYLAEAEYFFFADTANAPYGDRRVAEVQAFTKAAYQRFLQLDVDALVIACNTATSAAAAPLRQYASMPIIGIEPAIKVALQESSGELLLLATELTVRGAKLEKLLRDCDPERRVRALACPGWMEIIEGQRVDWRERASDYWQEKIAAQLGDTTALVLGCTHYCWLREEISVWTGGSAIFDGNDGVARQLYRLLHRCEPPPPAAPREPLTLHFSASADAEQKMVAAQRLLQGAGVRARILPF</sequence>
<dbReference type="PROSITE" id="PS00923">
    <property type="entry name" value="ASP_GLU_RACEMASE_1"/>
    <property type="match status" value="1"/>
</dbReference>
<comment type="function">
    <text evidence="7">Provides the (R)-glutamate required for cell wall biosynthesis.</text>
</comment>
<keyword evidence="9" id="KW-1185">Reference proteome</keyword>
<dbReference type="GO" id="GO:0008360">
    <property type="term" value="P:regulation of cell shape"/>
    <property type="evidence" value="ECO:0007669"/>
    <property type="project" value="UniProtKB-KW"/>
</dbReference>
<evidence type="ECO:0000256" key="5">
    <source>
        <dbReference type="ARBA" id="ARBA00023235"/>
    </source>
</evidence>
<dbReference type="NCBIfam" id="TIGR00067">
    <property type="entry name" value="glut_race"/>
    <property type="match status" value="1"/>
</dbReference>
<protein>
    <recommendedName>
        <fullName evidence="2 7">Glutamate racemase</fullName>
        <ecNumber evidence="2 7">5.1.1.3</ecNumber>
    </recommendedName>
</protein>
<keyword evidence="5 7" id="KW-0413">Isomerase</keyword>
<keyword evidence="4 7" id="KW-0573">Peptidoglycan synthesis</keyword>
<dbReference type="InterPro" id="IPR018187">
    <property type="entry name" value="Asp/Glu_racemase_AS_1"/>
</dbReference>
<evidence type="ECO:0000313" key="9">
    <source>
        <dbReference type="Proteomes" id="UP001197378"/>
    </source>
</evidence>
<evidence type="ECO:0000256" key="7">
    <source>
        <dbReference type="HAMAP-Rule" id="MF_00258"/>
    </source>
</evidence>
<keyword evidence="6 7" id="KW-0961">Cell wall biogenesis/degradation</keyword>
<evidence type="ECO:0000313" key="8">
    <source>
        <dbReference type="EMBL" id="MBU2787831.1"/>
    </source>
</evidence>
<comment type="pathway">
    <text evidence="7">Cell wall biogenesis; peptidoglycan biosynthesis.</text>
</comment>
<keyword evidence="3 7" id="KW-0133">Cell shape</keyword>
<evidence type="ECO:0000256" key="3">
    <source>
        <dbReference type="ARBA" id="ARBA00022960"/>
    </source>
</evidence>
<feature type="binding site" evidence="7">
    <location>
        <begin position="39"/>
        <end position="40"/>
    </location>
    <ligand>
        <name>substrate</name>
    </ligand>
</feature>
<evidence type="ECO:0000256" key="4">
    <source>
        <dbReference type="ARBA" id="ARBA00022984"/>
    </source>
</evidence>
<dbReference type="Pfam" id="PF01177">
    <property type="entry name" value="Asp_Glu_race"/>
    <property type="match status" value="1"/>
</dbReference>
<dbReference type="Gene3D" id="3.40.50.1860">
    <property type="match status" value="2"/>
</dbReference>
<evidence type="ECO:0000256" key="2">
    <source>
        <dbReference type="ARBA" id="ARBA00013090"/>
    </source>
</evidence>
<feature type="binding site" evidence="7">
    <location>
        <begin position="180"/>
        <end position="181"/>
    </location>
    <ligand>
        <name>substrate</name>
    </ligand>
</feature>
<proteinExistence type="inferred from homology"/>
<comment type="caution">
    <text evidence="8">The sequence shown here is derived from an EMBL/GenBank/DDBJ whole genome shotgun (WGS) entry which is preliminary data.</text>
</comment>
<dbReference type="EC" id="5.1.1.3" evidence="2 7"/>
<gene>
    <name evidence="7 8" type="primary">murI</name>
    <name evidence="8" type="ORF">HFQ13_06380</name>
</gene>
<evidence type="ECO:0000256" key="1">
    <source>
        <dbReference type="ARBA" id="ARBA00001602"/>
    </source>
</evidence>
<dbReference type="RefSeq" id="WP_215871198.1">
    <property type="nucleotide sequence ID" value="NZ_JAAXYO010000084.1"/>
</dbReference>
<reference evidence="8" key="1">
    <citation type="journal article" date="2021" name="ISME J.">
        <title>Genomic evolution of the class Acidithiobacillia: deep-branching Proteobacteria living in extreme acidic conditions.</title>
        <authorList>
            <person name="Moya-Beltran A."/>
            <person name="Beard S."/>
            <person name="Rojas-Villalobos C."/>
            <person name="Issotta F."/>
            <person name="Gallardo Y."/>
            <person name="Ulloa R."/>
            <person name="Giaveno A."/>
            <person name="Degli Esposti M."/>
            <person name="Johnson D.B."/>
            <person name="Quatrini R."/>
        </authorList>
    </citation>
    <scope>NUCLEOTIDE SEQUENCE</scope>
    <source>
        <strain evidence="8">VAN18-1</strain>
    </source>
</reference>